<dbReference type="eggNOG" id="COG3715">
    <property type="taxonomic scope" value="Bacteria"/>
</dbReference>
<dbReference type="Proteomes" id="UP000003639">
    <property type="component" value="Unassembled WGS sequence"/>
</dbReference>
<keyword evidence="5" id="KW-0598">Phosphotransferase system</keyword>
<evidence type="ECO:0000256" key="7">
    <source>
        <dbReference type="ARBA" id="ARBA00022989"/>
    </source>
</evidence>
<feature type="transmembrane region" description="Helical" evidence="9">
    <location>
        <begin position="140"/>
        <end position="161"/>
    </location>
</feature>
<dbReference type="Pfam" id="PF03609">
    <property type="entry name" value="EII-Sor"/>
    <property type="match status" value="1"/>
</dbReference>
<keyword evidence="4" id="KW-0762">Sugar transport</keyword>
<keyword evidence="3" id="KW-1003">Cell membrane</keyword>
<dbReference type="PANTHER" id="PTHR32502:SF8">
    <property type="entry name" value="N-ACETYLGALACTOSAMINE PERMEASE IIC COMPONENT 1"/>
    <property type="match status" value="1"/>
</dbReference>
<dbReference type="PANTHER" id="PTHR32502">
    <property type="entry name" value="N-ACETYLGALACTOSAMINE PERMEASE II COMPONENT-RELATED"/>
    <property type="match status" value="1"/>
</dbReference>
<dbReference type="RefSeq" id="WP_006574080.1">
    <property type="nucleotide sequence ID" value="NZ_AAXG02000032.1"/>
</dbReference>
<evidence type="ECO:0000313" key="10">
    <source>
        <dbReference type="EMBL" id="EDM98774.1"/>
    </source>
</evidence>
<evidence type="ECO:0000256" key="8">
    <source>
        <dbReference type="ARBA" id="ARBA00023136"/>
    </source>
</evidence>
<dbReference type="GO" id="GO:0005886">
    <property type="term" value="C:plasma membrane"/>
    <property type="evidence" value="ECO:0007669"/>
    <property type="project" value="UniProtKB-SubCell"/>
</dbReference>
<reference evidence="10 11" key="1">
    <citation type="submission" date="2007-04" db="EMBL/GenBank/DDBJ databases">
        <authorList>
            <person name="Fulton L."/>
            <person name="Clifton S."/>
            <person name="Fulton B."/>
            <person name="Xu J."/>
            <person name="Minx P."/>
            <person name="Pepin K.H."/>
            <person name="Johnson M."/>
            <person name="Thiruvilangam P."/>
            <person name="Bhonagiri V."/>
            <person name="Nash W.E."/>
            <person name="Mardis E.R."/>
            <person name="Wilson R.K."/>
        </authorList>
    </citation>
    <scope>NUCLEOTIDE SEQUENCE [LARGE SCALE GENOMIC DNA]</scope>
    <source>
        <strain evidence="10 11">ATCC 29799</strain>
    </source>
</reference>
<evidence type="ECO:0000256" key="3">
    <source>
        <dbReference type="ARBA" id="ARBA00022475"/>
    </source>
</evidence>
<organism evidence="10 11">
    <name type="scientific">Pseudoflavonifractor capillosus ATCC 29799</name>
    <dbReference type="NCBI Taxonomy" id="411467"/>
    <lineage>
        <taxon>Bacteria</taxon>
        <taxon>Bacillati</taxon>
        <taxon>Bacillota</taxon>
        <taxon>Clostridia</taxon>
        <taxon>Eubacteriales</taxon>
        <taxon>Oscillospiraceae</taxon>
        <taxon>Pseudoflavonifractor</taxon>
    </lineage>
</organism>
<evidence type="ECO:0000313" key="11">
    <source>
        <dbReference type="Proteomes" id="UP000003639"/>
    </source>
</evidence>
<feature type="transmembrane region" description="Helical" evidence="9">
    <location>
        <begin position="176"/>
        <end position="197"/>
    </location>
</feature>
<reference evidence="10 11" key="2">
    <citation type="submission" date="2007-06" db="EMBL/GenBank/DDBJ databases">
        <title>Draft genome sequence of Pseudoflavonifractor capillosus ATCC 29799.</title>
        <authorList>
            <person name="Sudarsanam P."/>
            <person name="Ley R."/>
            <person name="Guruge J."/>
            <person name="Turnbaugh P.J."/>
            <person name="Mahowald M."/>
            <person name="Liep D."/>
            <person name="Gordon J."/>
        </authorList>
    </citation>
    <scope>NUCLEOTIDE SEQUENCE [LARGE SCALE GENOMIC DNA]</scope>
    <source>
        <strain evidence="10 11">ATCC 29799</strain>
    </source>
</reference>
<name>A6NZC5_9FIRM</name>
<dbReference type="InterPro" id="IPR004700">
    <property type="entry name" value="PTS_IIC_man"/>
</dbReference>
<keyword evidence="6 9" id="KW-0812">Transmembrane</keyword>
<evidence type="ECO:0000256" key="9">
    <source>
        <dbReference type="SAM" id="Phobius"/>
    </source>
</evidence>
<evidence type="ECO:0000256" key="5">
    <source>
        <dbReference type="ARBA" id="ARBA00022683"/>
    </source>
</evidence>
<dbReference type="GO" id="GO:0009401">
    <property type="term" value="P:phosphoenolpyruvate-dependent sugar phosphotransferase system"/>
    <property type="evidence" value="ECO:0007669"/>
    <property type="project" value="UniProtKB-KW"/>
</dbReference>
<feature type="transmembrane region" description="Helical" evidence="9">
    <location>
        <begin position="209"/>
        <end position="235"/>
    </location>
</feature>
<gene>
    <name evidence="10" type="ORF">BACCAP_03576</name>
</gene>
<protein>
    <submittedName>
        <fullName evidence="10">PTS system sorbose-specific iic component</fullName>
    </submittedName>
</protein>
<dbReference type="STRING" id="411467.BACCAP_03576"/>
<evidence type="ECO:0000256" key="6">
    <source>
        <dbReference type="ARBA" id="ARBA00022692"/>
    </source>
</evidence>
<feature type="transmembrane region" description="Helical" evidence="9">
    <location>
        <begin position="58"/>
        <end position="86"/>
    </location>
</feature>
<dbReference type="AlphaFoldDB" id="A6NZC5"/>
<keyword evidence="11" id="KW-1185">Reference proteome</keyword>
<comment type="subcellular location">
    <subcellularLocation>
        <location evidence="1">Cell membrane</location>
        <topology evidence="1">Multi-pass membrane protein</topology>
    </subcellularLocation>
</comment>
<keyword evidence="2" id="KW-0813">Transport</keyword>
<keyword evidence="8 9" id="KW-0472">Membrane</keyword>
<dbReference type="InterPro" id="IPR050303">
    <property type="entry name" value="GatZ_KbaZ_carbometab"/>
</dbReference>
<evidence type="ECO:0000256" key="1">
    <source>
        <dbReference type="ARBA" id="ARBA00004651"/>
    </source>
</evidence>
<dbReference type="OrthoDB" id="9815089at2"/>
<proteinExistence type="predicted"/>
<evidence type="ECO:0000256" key="2">
    <source>
        <dbReference type="ARBA" id="ARBA00022448"/>
    </source>
</evidence>
<accession>A6NZC5</accession>
<sequence length="249" mass="26036">MLIVQAILVGLWVTWAIIDEQTLQLQTTRPIITGVVVGLIMGDLQTGLIVGATVELMFLAVVFVGTAVPPDPTLASAIATAFAVFAGGNTELAVATAIPIALIGQTITTLQYGVVNVAILHWADKAAARGDMRGVRRGNYVALAFNALFYGLPTFLAVYFGAEFVEPLIAMIPEKIISGLSVGGGMIGAVGFGLLLTTIKVKKLWPYFIIGYIATAFLGINMLGIGLIAVAAVFLHQIFTGSRAADSAA</sequence>
<dbReference type="PROSITE" id="PS51106">
    <property type="entry name" value="PTS_EIIC_TYPE_4"/>
    <property type="match status" value="1"/>
</dbReference>
<feature type="transmembrane region" description="Helical" evidence="9">
    <location>
        <begin position="92"/>
        <end position="119"/>
    </location>
</feature>
<comment type="caution">
    <text evidence="10">The sequence shown here is derived from an EMBL/GenBank/DDBJ whole genome shotgun (WGS) entry which is preliminary data.</text>
</comment>
<evidence type="ECO:0000256" key="4">
    <source>
        <dbReference type="ARBA" id="ARBA00022597"/>
    </source>
</evidence>
<keyword evidence="7 9" id="KW-1133">Transmembrane helix</keyword>
<dbReference type="EMBL" id="AAXG02000032">
    <property type="protein sequence ID" value="EDM98774.1"/>
    <property type="molecule type" value="Genomic_DNA"/>
</dbReference>